<dbReference type="STRING" id="471857.Svir_00910"/>
<feature type="transmembrane region" description="Helical" evidence="2">
    <location>
        <begin position="180"/>
        <end position="199"/>
    </location>
</feature>
<sequence length="314" mass="34171">MAPGWSPGPGQRDGDFRTAVRWVATVPDSARPRRSRERVRSRGTYQGPPAYDVPPRWGFPQVVWRWPTAVPGTSTATPVASQRLLLIARNAVAVLWALAGLAAVAGGAEVWRYVLLVLSRDTALDPAVVGASDALVLSFSLLTFVMSVFAFAVSLWWLFVARTAAADEAGQRPPRRSWEVLLGVLVPGLNLAMAGSILAELEHAATRQPANRRPKPSRLVLGWWAAWIGNGVLLALTVLWRLRSGVQAQVDAVFLAALTDLSAVALALLTAEVIRRFTQLLAPMEERLVRPLRVVEVKGAPELPRRARPKTAAR</sequence>
<dbReference type="HOGENOM" id="CLU_067320_0_0_11"/>
<keyword evidence="2" id="KW-1133">Transmembrane helix</keyword>
<dbReference type="RefSeq" id="WP_012795612.1">
    <property type="nucleotide sequence ID" value="NC_013159.1"/>
</dbReference>
<feature type="transmembrane region" description="Helical" evidence="2">
    <location>
        <begin position="219"/>
        <end position="240"/>
    </location>
</feature>
<feature type="transmembrane region" description="Helical" evidence="2">
    <location>
        <begin position="91"/>
        <end position="114"/>
    </location>
</feature>
<dbReference type="Pfam" id="PF14219">
    <property type="entry name" value="DUF4328"/>
    <property type="match status" value="1"/>
</dbReference>
<dbReference type="InterPro" id="IPR025565">
    <property type="entry name" value="DUF4328"/>
</dbReference>
<reference evidence="4 5" key="1">
    <citation type="journal article" date="2009" name="Stand. Genomic Sci.">
        <title>Complete genome sequence of Saccharomonospora viridis type strain (P101).</title>
        <authorList>
            <person name="Pati A."/>
            <person name="Sikorski J."/>
            <person name="Nolan M."/>
            <person name="Lapidus A."/>
            <person name="Copeland A."/>
            <person name="Glavina Del Rio T."/>
            <person name="Lucas S."/>
            <person name="Chen F."/>
            <person name="Tice H."/>
            <person name="Pitluck S."/>
            <person name="Cheng J.F."/>
            <person name="Chertkov O."/>
            <person name="Brettin T."/>
            <person name="Han C."/>
            <person name="Detter J.C."/>
            <person name="Kuske C."/>
            <person name="Bruce D."/>
            <person name="Goodwin L."/>
            <person name="Chain P."/>
            <person name="D'haeseleer P."/>
            <person name="Chen A."/>
            <person name="Palaniappan K."/>
            <person name="Ivanova N."/>
            <person name="Mavromatis K."/>
            <person name="Mikhailova N."/>
            <person name="Rohde M."/>
            <person name="Tindall B.J."/>
            <person name="Goker M."/>
            <person name="Bristow J."/>
            <person name="Eisen J.A."/>
            <person name="Markowitz V."/>
            <person name="Hugenholtz P."/>
            <person name="Kyrpides N.C."/>
            <person name="Klenk H.P."/>
        </authorList>
    </citation>
    <scope>NUCLEOTIDE SEQUENCE [LARGE SCALE GENOMIC DNA]</scope>
    <source>
        <strain evidence="5">ATCC 15386 / DSM 43017 / JCM 3036 / NBRC 12207 / P101</strain>
    </source>
</reference>
<name>C7MS66_SACVD</name>
<evidence type="ECO:0000259" key="3">
    <source>
        <dbReference type="Pfam" id="PF14219"/>
    </source>
</evidence>
<dbReference type="KEGG" id="svi:Svir_00910"/>
<feature type="region of interest" description="Disordered" evidence="1">
    <location>
        <begin position="27"/>
        <end position="47"/>
    </location>
</feature>
<feature type="transmembrane region" description="Helical" evidence="2">
    <location>
        <begin position="252"/>
        <end position="274"/>
    </location>
</feature>
<evidence type="ECO:0000313" key="4">
    <source>
        <dbReference type="EMBL" id="ACU95179.1"/>
    </source>
</evidence>
<protein>
    <recommendedName>
        <fullName evidence="3">DUF4328 domain-containing protein</fullName>
    </recommendedName>
</protein>
<gene>
    <name evidence="4" type="ordered locus">Svir_00910</name>
</gene>
<accession>C7MS66</accession>
<feature type="compositionally biased region" description="Basic residues" evidence="1">
    <location>
        <begin position="32"/>
        <end position="41"/>
    </location>
</feature>
<dbReference type="AlphaFoldDB" id="C7MS66"/>
<keyword evidence="2" id="KW-0472">Membrane</keyword>
<dbReference type="Proteomes" id="UP000000841">
    <property type="component" value="Chromosome"/>
</dbReference>
<feature type="domain" description="DUF4328" evidence="3">
    <location>
        <begin position="120"/>
        <end position="279"/>
    </location>
</feature>
<dbReference type="eggNOG" id="ENOG50330DI">
    <property type="taxonomic scope" value="Bacteria"/>
</dbReference>
<evidence type="ECO:0000313" key="5">
    <source>
        <dbReference type="Proteomes" id="UP000000841"/>
    </source>
</evidence>
<keyword evidence="5" id="KW-1185">Reference proteome</keyword>
<evidence type="ECO:0000256" key="1">
    <source>
        <dbReference type="SAM" id="MobiDB-lite"/>
    </source>
</evidence>
<keyword evidence="2" id="KW-0812">Transmembrane</keyword>
<organism evidence="4 5">
    <name type="scientific">Saccharomonospora viridis (strain ATCC 15386 / DSM 43017 / JCM 3036 / CCUG 5913 / NBRC 12207 / NCIMB 9602 / P101)</name>
    <name type="common">Thermoactinomyces viridis</name>
    <dbReference type="NCBI Taxonomy" id="471857"/>
    <lineage>
        <taxon>Bacteria</taxon>
        <taxon>Bacillati</taxon>
        <taxon>Actinomycetota</taxon>
        <taxon>Actinomycetes</taxon>
        <taxon>Pseudonocardiales</taxon>
        <taxon>Pseudonocardiaceae</taxon>
        <taxon>Saccharomonospora</taxon>
    </lineage>
</organism>
<feature type="transmembrane region" description="Helical" evidence="2">
    <location>
        <begin position="134"/>
        <end position="159"/>
    </location>
</feature>
<dbReference type="EMBL" id="CP001683">
    <property type="protein sequence ID" value="ACU95179.1"/>
    <property type="molecule type" value="Genomic_DNA"/>
</dbReference>
<proteinExistence type="predicted"/>
<evidence type="ECO:0000256" key="2">
    <source>
        <dbReference type="SAM" id="Phobius"/>
    </source>
</evidence>